<reference evidence="1 2" key="1">
    <citation type="submission" date="2017-02" db="EMBL/GenBank/DDBJ databases">
        <title>Whole genome sequencing of Metallibacterium scheffleri DSM 24874 (T).</title>
        <authorList>
            <person name="Kumar S."/>
            <person name="Patil P."/>
            <person name="Patil P.B."/>
        </authorList>
    </citation>
    <scope>NUCLEOTIDE SEQUENCE [LARGE SCALE GENOMIC DNA]</scope>
    <source>
        <strain evidence="1 2">DSM 24874</strain>
    </source>
</reference>
<name>A0A4S3KNW9_9GAMM</name>
<dbReference type="STRING" id="993689.GCA_002077135_02141"/>
<keyword evidence="2" id="KW-1185">Reference proteome</keyword>
<sequence length="62" mass="6871">MASIKELGETAMRRSDVINHAYAERLEEELVKAKGMTLNALEKAYAEKAALLSDLAPELRIP</sequence>
<accession>A0A4S3KNW9</accession>
<dbReference type="EMBL" id="MWQO01000025">
    <property type="protein sequence ID" value="THD10530.1"/>
    <property type="molecule type" value="Genomic_DNA"/>
</dbReference>
<comment type="caution">
    <text evidence="1">The sequence shown here is derived from an EMBL/GenBank/DDBJ whole genome shotgun (WGS) entry which is preliminary data.</text>
</comment>
<dbReference type="AlphaFoldDB" id="A0A4S3KNW9"/>
<gene>
    <name evidence="1" type="ORF">B1806_08050</name>
</gene>
<proteinExistence type="predicted"/>
<evidence type="ECO:0000313" key="2">
    <source>
        <dbReference type="Proteomes" id="UP000307749"/>
    </source>
</evidence>
<protein>
    <submittedName>
        <fullName evidence="1">Uncharacterized protein</fullName>
    </submittedName>
</protein>
<organism evidence="1 2">
    <name type="scientific">Metallibacterium scheffleri</name>
    <dbReference type="NCBI Taxonomy" id="993689"/>
    <lineage>
        <taxon>Bacteria</taxon>
        <taxon>Pseudomonadati</taxon>
        <taxon>Pseudomonadota</taxon>
        <taxon>Gammaproteobacteria</taxon>
        <taxon>Lysobacterales</taxon>
        <taxon>Rhodanobacteraceae</taxon>
        <taxon>Metallibacterium</taxon>
    </lineage>
</organism>
<evidence type="ECO:0000313" key="1">
    <source>
        <dbReference type="EMBL" id="THD10530.1"/>
    </source>
</evidence>
<dbReference type="Proteomes" id="UP000307749">
    <property type="component" value="Unassembled WGS sequence"/>
</dbReference>